<evidence type="ECO:0000256" key="2">
    <source>
        <dbReference type="ARBA" id="ARBA00006555"/>
    </source>
</evidence>
<evidence type="ECO:0000313" key="12">
    <source>
        <dbReference type="EMBL" id="MBD1391849.1"/>
    </source>
</evidence>
<dbReference type="RefSeq" id="WP_191160174.1">
    <property type="nucleotide sequence ID" value="NZ_JACWMX010000001.1"/>
</dbReference>
<comment type="similarity">
    <text evidence="2">Belongs to the TonB family.</text>
</comment>
<keyword evidence="8" id="KW-1133">Transmembrane helix</keyword>
<evidence type="ECO:0000313" key="13">
    <source>
        <dbReference type="Proteomes" id="UP000619078"/>
    </source>
</evidence>
<dbReference type="GO" id="GO:0055085">
    <property type="term" value="P:transmembrane transport"/>
    <property type="evidence" value="ECO:0007669"/>
    <property type="project" value="InterPro"/>
</dbReference>
<accession>A0A926NU89</accession>
<proteinExistence type="inferred from homology"/>
<organism evidence="12 13">
    <name type="scientific">Mucilaginibacter glaciei</name>
    <dbReference type="NCBI Taxonomy" id="2772109"/>
    <lineage>
        <taxon>Bacteria</taxon>
        <taxon>Pseudomonadati</taxon>
        <taxon>Bacteroidota</taxon>
        <taxon>Sphingobacteriia</taxon>
        <taxon>Sphingobacteriales</taxon>
        <taxon>Sphingobacteriaceae</taxon>
        <taxon>Mucilaginibacter</taxon>
    </lineage>
</organism>
<keyword evidence="3" id="KW-0813">Transport</keyword>
<keyword evidence="9" id="KW-0472">Membrane</keyword>
<dbReference type="InterPro" id="IPR037682">
    <property type="entry name" value="TonB_C"/>
</dbReference>
<evidence type="ECO:0000256" key="7">
    <source>
        <dbReference type="ARBA" id="ARBA00022927"/>
    </source>
</evidence>
<keyword evidence="7" id="KW-0653">Protein transport</keyword>
<dbReference type="PROSITE" id="PS52015">
    <property type="entry name" value="TONB_CTD"/>
    <property type="match status" value="1"/>
</dbReference>
<gene>
    <name evidence="12" type="ORF">IDJ76_01935</name>
</gene>
<feature type="region of interest" description="Disordered" evidence="10">
    <location>
        <begin position="120"/>
        <end position="141"/>
    </location>
</feature>
<dbReference type="PANTHER" id="PTHR33446">
    <property type="entry name" value="PROTEIN TONB-RELATED"/>
    <property type="match status" value="1"/>
</dbReference>
<protein>
    <submittedName>
        <fullName evidence="12">Energy transducer TonB</fullName>
    </submittedName>
</protein>
<evidence type="ECO:0000256" key="3">
    <source>
        <dbReference type="ARBA" id="ARBA00022448"/>
    </source>
</evidence>
<dbReference type="GO" id="GO:0015031">
    <property type="term" value="P:protein transport"/>
    <property type="evidence" value="ECO:0007669"/>
    <property type="project" value="UniProtKB-KW"/>
</dbReference>
<name>A0A926NU89_9SPHI</name>
<evidence type="ECO:0000256" key="10">
    <source>
        <dbReference type="SAM" id="MobiDB-lite"/>
    </source>
</evidence>
<dbReference type="SUPFAM" id="SSF74653">
    <property type="entry name" value="TolA/TonB C-terminal domain"/>
    <property type="match status" value="1"/>
</dbReference>
<keyword evidence="5" id="KW-0997">Cell inner membrane</keyword>
<reference evidence="12" key="1">
    <citation type="submission" date="2020-09" db="EMBL/GenBank/DDBJ databases">
        <title>Novel species of Mucilaginibacter isolated from a glacier on the Tibetan Plateau.</title>
        <authorList>
            <person name="Liu Q."/>
            <person name="Xin Y.-H."/>
        </authorList>
    </citation>
    <scope>NUCLEOTIDE SEQUENCE</scope>
    <source>
        <strain evidence="12">ZB1P21</strain>
    </source>
</reference>
<keyword evidence="4" id="KW-1003">Cell membrane</keyword>
<dbReference type="Pfam" id="PF03544">
    <property type="entry name" value="TonB_C"/>
    <property type="match status" value="1"/>
</dbReference>
<dbReference type="EMBL" id="JACWMX010000001">
    <property type="protein sequence ID" value="MBD1391849.1"/>
    <property type="molecule type" value="Genomic_DNA"/>
</dbReference>
<evidence type="ECO:0000256" key="5">
    <source>
        <dbReference type="ARBA" id="ARBA00022519"/>
    </source>
</evidence>
<evidence type="ECO:0000256" key="4">
    <source>
        <dbReference type="ARBA" id="ARBA00022475"/>
    </source>
</evidence>
<comment type="caution">
    <text evidence="12">The sequence shown here is derived from an EMBL/GenBank/DDBJ whole genome shotgun (WGS) entry which is preliminary data.</text>
</comment>
<dbReference type="GO" id="GO:0031992">
    <property type="term" value="F:energy transducer activity"/>
    <property type="evidence" value="ECO:0007669"/>
    <property type="project" value="TreeGrafter"/>
</dbReference>
<comment type="subcellular location">
    <subcellularLocation>
        <location evidence="1">Cell inner membrane</location>
        <topology evidence="1">Single-pass membrane protein</topology>
        <orientation evidence="1">Periplasmic side</orientation>
    </subcellularLocation>
</comment>
<dbReference type="InterPro" id="IPR006260">
    <property type="entry name" value="TonB/TolA_C"/>
</dbReference>
<dbReference type="AlphaFoldDB" id="A0A926NU89"/>
<feature type="domain" description="TonB C-terminal" evidence="11">
    <location>
        <begin position="181"/>
        <end position="272"/>
    </location>
</feature>
<keyword evidence="13" id="KW-1185">Reference proteome</keyword>
<keyword evidence="6" id="KW-0812">Transmembrane</keyword>
<evidence type="ECO:0000256" key="8">
    <source>
        <dbReference type="ARBA" id="ARBA00022989"/>
    </source>
</evidence>
<dbReference type="NCBIfam" id="TIGR01352">
    <property type="entry name" value="tonB_Cterm"/>
    <property type="match status" value="1"/>
</dbReference>
<evidence type="ECO:0000256" key="6">
    <source>
        <dbReference type="ARBA" id="ARBA00022692"/>
    </source>
</evidence>
<evidence type="ECO:0000256" key="9">
    <source>
        <dbReference type="ARBA" id="ARBA00023136"/>
    </source>
</evidence>
<dbReference type="PANTHER" id="PTHR33446:SF2">
    <property type="entry name" value="PROTEIN TONB"/>
    <property type="match status" value="1"/>
</dbReference>
<sequence>MLNTKLNLYNAEWLDVVFANKNKSYGAYDLRSHYAGNMVRAMLITFTVIAAGGVYLKLHAKEIEPVTQDRSIIVVITPPPPVVKVEKKVEPLVKQPPAKALPAAPTTKFLQYKVTSEPVTEEPPKISELTGNVGSETKKGDPDGQIALPIDLPVGPPSTPAPADNEVKTTIGLEVQPEPYGGMGAFSKFLGKNLRFPSAASDAGISGRVVVSFVIEKDGSLSNIVVEKGMGYGMDQEALRVLKLAKAWKPGRQNGQPVRVRYMIPIAFQMPE</sequence>
<dbReference type="Gene3D" id="3.30.1150.10">
    <property type="match status" value="1"/>
</dbReference>
<evidence type="ECO:0000259" key="11">
    <source>
        <dbReference type="PROSITE" id="PS52015"/>
    </source>
</evidence>
<dbReference type="Proteomes" id="UP000619078">
    <property type="component" value="Unassembled WGS sequence"/>
</dbReference>
<dbReference type="GO" id="GO:0098797">
    <property type="term" value="C:plasma membrane protein complex"/>
    <property type="evidence" value="ECO:0007669"/>
    <property type="project" value="TreeGrafter"/>
</dbReference>
<dbReference type="InterPro" id="IPR051045">
    <property type="entry name" value="TonB-dependent_transducer"/>
</dbReference>
<evidence type="ECO:0000256" key="1">
    <source>
        <dbReference type="ARBA" id="ARBA00004383"/>
    </source>
</evidence>